<comment type="caution">
    <text evidence="1">The sequence shown here is derived from an EMBL/GenBank/DDBJ whole genome shotgun (WGS) entry which is preliminary data.</text>
</comment>
<sequence length="187" mass="20370">MTLPDLPFVVIRHGETNANREGWIAGRIEAQLTQAGQRAAHSLSDREWPEEIVLFVSPQQRAQLTAQLAFPQRPLITLDGLRERDWGVFEGRPLAEAPPREATPDKGEPWADMIARVAAAITQAQAEAAGALPVLVAHSGVIRAARHLTCGSAHGPTPANTTPYLFTPLTGDWRETELATQDAIFQT</sequence>
<dbReference type="PANTHER" id="PTHR48100">
    <property type="entry name" value="BROAD-SPECIFICITY PHOSPHATASE YOR283W-RELATED"/>
    <property type="match status" value="1"/>
</dbReference>
<name>A0ABV3TML1_9RHOB</name>
<dbReference type="PANTHER" id="PTHR48100:SF59">
    <property type="entry name" value="ADENOSYLCOBALAMIN_ALPHA-RIBAZOLE PHOSPHATASE"/>
    <property type="match status" value="1"/>
</dbReference>
<dbReference type="InterPro" id="IPR001345">
    <property type="entry name" value="PG/BPGM_mutase_AS"/>
</dbReference>
<dbReference type="SMART" id="SM00855">
    <property type="entry name" value="PGAM"/>
    <property type="match status" value="1"/>
</dbReference>
<dbReference type="InterPro" id="IPR029033">
    <property type="entry name" value="His_PPase_superfam"/>
</dbReference>
<dbReference type="Proteomes" id="UP001557465">
    <property type="component" value="Unassembled WGS sequence"/>
</dbReference>
<dbReference type="EMBL" id="JBFRYC010000007">
    <property type="protein sequence ID" value="MEX1662485.1"/>
    <property type="molecule type" value="Genomic_DNA"/>
</dbReference>
<protein>
    <submittedName>
        <fullName evidence="1">Histidine phosphatase family protein</fullName>
    </submittedName>
</protein>
<dbReference type="PROSITE" id="PS00175">
    <property type="entry name" value="PG_MUTASE"/>
    <property type="match status" value="1"/>
</dbReference>
<dbReference type="Gene3D" id="3.40.50.1240">
    <property type="entry name" value="Phosphoglycerate mutase-like"/>
    <property type="match status" value="1"/>
</dbReference>
<dbReference type="CDD" id="cd07067">
    <property type="entry name" value="HP_PGM_like"/>
    <property type="match status" value="1"/>
</dbReference>
<evidence type="ECO:0000313" key="2">
    <source>
        <dbReference type="Proteomes" id="UP001557465"/>
    </source>
</evidence>
<organism evidence="1 2">
    <name type="scientific">Thioclava arctica</name>
    <dbReference type="NCBI Taxonomy" id="3238301"/>
    <lineage>
        <taxon>Bacteria</taxon>
        <taxon>Pseudomonadati</taxon>
        <taxon>Pseudomonadota</taxon>
        <taxon>Alphaproteobacteria</taxon>
        <taxon>Rhodobacterales</taxon>
        <taxon>Paracoccaceae</taxon>
        <taxon>Thioclava</taxon>
    </lineage>
</organism>
<dbReference type="SUPFAM" id="SSF53254">
    <property type="entry name" value="Phosphoglycerate mutase-like"/>
    <property type="match status" value="1"/>
</dbReference>
<reference evidence="1 2" key="1">
    <citation type="journal article" date="2011" name="Int. J. Syst. Evol. Microbiol.">
        <title>Zhongshania antarctica gen. nov., sp. nov. and Zhongshania guokunii sp. nov., gammaproteobacteria respectively isolated from coastal attached (fast) ice and surface seawater of the Antarctic.</title>
        <authorList>
            <person name="Li H.J."/>
            <person name="Zhang X.Y."/>
            <person name="Chen C.X."/>
            <person name="Zhang Y.J."/>
            <person name="Gao Z.M."/>
            <person name="Yu Y."/>
            <person name="Chen X.L."/>
            <person name="Chen B."/>
            <person name="Zhang Y.Z."/>
        </authorList>
    </citation>
    <scope>NUCLEOTIDE SEQUENCE [LARGE SCALE GENOMIC DNA]</scope>
    <source>
        <strain evidence="1 2">15-R06ZXC-3</strain>
    </source>
</reference>
<accession>A0ABV3TML1</accession>
<dbReference type="InterPro" id="IPR013078">
    <property type="entry name" value="His_Pase_superF_clade-1"/>
</dbReference>
<proteinExistence type="predicted"/>
<keyword evidence="2" id="KW-1185">Reference proteome</keyword>
<dbReference type="InterPro" id="IPR050275">
    <property type="entry name" value="PGM_Phosphatase"/>
</dbReference>
<evidence type="ECO:0000313" key="1">
    <source>
        <dbReference type="EMBL" id="MEX1662485.1"/>
    </source>
</evidence>
<dbReference type="Pfam" id="PF00300">
    <property type="entry name" value="His_Phos_1"/>
    <property type="match status" value="1"/>
</dbReference>
<gene>
    <name evidence="1" type="ORF">AB4874_12620</name>
</gene>
<dbReference type="RefSeq" id="WP_368392244.1">
    <property type="nucleotide sequence ID" value="NZ_JBFRYC010000007.1"/>
</dbReference>